<dbReference type="PANTHER" id="PTHR37308:SF1">
    <property type="entry name" value="POLYPRENYL-PHOSPHATE TRANSPORTER"/>
    <property type="match status" value="1"/>
</dbReference>
<comment type="caution">
    <text evidence="2">The sequence shown here is derived from an EMBL/GenBank/DDBJ whole genome shotgun (WGS) entry which is preliminary data.</text>
</comment>
<keyword evidence="3" id="KW-1185">Reference proteome</keyword>
<feature type="transmembrane region" description="Helical" evidence="1">
    <location>
        <begin position="151"/>
        <end position="181"/>
    </location>
</feature>
<feature type="transmembrane region" description="Helical" evidence="1">
    <location>
        <begin position="193"/>
        <end position="211"/>
    </location>
</feature>
<dbReference type="Proteomes" id="UP000537130">
    <property type="component" value="Unassembled WGS sequence"/>
</dbReference>
<feature type="transmembrane region" description="Helical" evidence="1">
    <location>
        <begin position="68"/>
        <end position="91"/>
    </location>
</feature>
<keyword evidence="1" id="KW-0472">Membrane</keyword>
<dbReference type="AlphaFoldDB" id="A0A7W4W2C4"/>
<sequence>MKPAGLFIRGLAMGAADVVPGVSGGTVALITGIYERLIRSLSAFNLSLLQMILKGRFSDGWHHVDGKFLLVLFAGIGTSLFSLAKIITAALEHHPHELYGFFMGLILASSFVLARDIQPWRPVCWAALAAGLVLMLLVSELRPASPEVGPLMLFGAGAIAICAMILPGISGSFLLLVMGVYPVVLEAVESLDLATLVIFALGCGVGLLSFVRLLSWLLTHYRLSLMAFLVGVLLGSLKVLWPWQVEGQANFPPLTDTSLPALCFAGGLVLVLALARLGNRQLQAA</sequence>
<dbReference type="PANTHER" id="PTHR37308">
    <property type="entry name" value="INTEGRAL MEMBRANE PROTEIN"/>
    <property type="match status" value="1"/>
</dbReference>
<reference evidence="2 3" key="1">
    <citation type="submission" date="2020-08" db="EMBL/GenBank/DDBJ databases">
        <title>Genomic Encyclopedia of Type Strains, Phase III (KMG-III): the genomes of soil and plant-associated and newly described type strains.</title>
        <authorList>
            <person name="Whitman W."/>
        </authorList>
    </citation>
    <scope>NUCLEOTIDE SEQUENCE [LARGE SCALE GENOMIC DNA]</scope>
    <source>
        <strain evidence="2 3">CECT 8654</strain>
    </source>
</reference>
<dbReference type="EMBL" id="JACHWY010000001">
    <property type="protein sequence ID" value="MBB3046035.1"/>
    <property type="molecule type" value="Genomic_DNA"/>
</dbReference>
<accession>A0A7W4W2C4</accession>
<dbReference type="Pfam" id="PF04018">
    <property type="entry name" value="VCA0040-like"/>
    <property type="match status" value="1"/>
</dbReference>
<feature type="transmembrane region" description="Helical" evidence="1">
    <location>
        <begin position="120"/>
        <end position="139"/>
    </location>
</feature>
<feature type="transmembrane region" description="Helical" evidence="1">
    <location>
        <begin position="98"/>
        <end position="114"/>
    </location>
</feature>
<protein>
    <submittedName>
        <fullName evidence="2">Putative membrane protein</fullName>
    </submittedName>
</protein>
<name>A0A7W4W2C4_9GAMM</name>
<gene>
    <name evidence="2" type="ORF">FHR99_000271</name>
</gene>
<feature type="transmembrane region" description="Helical" evidence="1">
    <location>
        <begin position="223"/>
        <end position="243"/>
    </location>
</feature>
<evidence type="ECO:0000313" key="3">
    <source>
        <dbReference type="Proteomes" id="UP000537130"/>
    </source>
</evidence>
<feature type="transmembrane region" description="Helical" evidence="1">
    <location>
        <begin position="6"/>
        <end position="30"/>
    </location>
</feature>
<proteinExistence type="predicted"/>
<feature type="transmembrane region" description="Helical" evidence="1">
    <location>
        <begin position="258"/>
        <end position="277"/>
    </location>
</feature>
<organism evidence="2 3">
    <name type="scientific">Litorivivens lipolytica</name>
    <dbReference type="NCBI Taxonomy" id="1524264"/>
    <lineage>
        <taxon>Bacteria</taxon>
        <taxon>Pseudomonadati</taxon>
        <taxon>Pseudomonadota</taxon>
        <taxon>Gammaproteobacteria</taxon>
        <taxon>Litorivivens</taxon>
    </lineage>
</organism>
<dbReference type="RefSeq" id="WP_183408747.1">
    <property type="nucleotide sequence ID" value="NZ_JACHWY010000001.1"/>
</dbReference>
<evidence type="ECO:0000256" key="1">
    <source>
        <dbReference type="SAM" id="Phobius"/>
    </source>
</evidence>
<keyword evidence="1" id="KW-0812">Transmembrane</keyword>
<evidence type="ECO:0000313" key="2">
    <source>
        <dbReference type="EMBL" id="MBB3046035.1"/>
    </source>
</evidence>
<keyword evidence="1" id="KW-1133">Transmembrane helix</keyword>
<dbReference type="InterPro" id="IPR007163">
    <property type="entry name" value="VCA0040-like"/>
</dbReference>